<dbReference type="InterPro" id="IPR050750">
    <property type="entry name" value="C5-MTase"/>
</dbReference>
<dbReference type="PANTHER" id="PTHR46098:SF1">
    <property type="entry name" value="TRNA (CYTOSINE(38)-C(5))-METHYLTRANSFERASE"/>
    <property type="match status" value="1"/>
</dbReference>
<accession>A0A495VCA8</accession>
<dbReference type="SUPFAM" id="SSF53335">
    <property type="entry name" value="S-adenosyl-L-methionine-dependent methyltransferases"/>
    <property type="match status" value="1"/>
</dbReference>
<keyword evidence="5" id="KW-0680">Restriction system</keyword>
<proteinExistence type="inferred from homology"/>
<feature type="active site" evidence="7">
    <location>
        <position position="70"/>
    </location>
</feature>
<dbReference type="PROSITE" id="PS51679">
    <property type="entry name" value="SAM_MT_C5"/>
    <property type="match status" value="1"/>
</dbReference>
<gene>
    <name evidence="8" type="ORF">BDD21_4590</name>
</gene>
<dbReference type="RefSeq" id="WP_120799066.1">
    <property type="nucleotide sequence ID" value="NZ_RBXL01000001.1"/>
</dbReference>
<evidence type="ECO:0000256" key="1">
    <source>
        <dbReference type="ARBA" id="ARBA00011975"/>
    </source>
</evidence>
<evidence type="ECO:0000313" key="9">
    <source>
        <dbReference type="Proteomes" id="UP000274556"/>
    </source>
</evidence>
<dbReference type="OrthoDB" id="9813719at2"/>
<dbReference type="Proteomes" id="UP000274556">
    <property type="component" value="Unassembled WGS sequence"/>
</dbReference>
<comment type="catalytic activity">
    <reaction evidence="6">
        <text>a 2'-deoxycytidine in DNA + S-adenosyl-L-methionine = a 5-methyl-2'-deoxycytidine in DNA + S-adenosyl-L-homocysteine + H(+)</text>
        <dbReference type="Rhea" id="RHEA:13681"/>
        <dbReference type="Rhea" id="RHEA-COMP:11369"/>
        <dbReference type="Rhea" id="RHEA-COMP:11370"/>
        <dbReference type="ChEBI" id="CHEBI:15378"/>
        <dbReference type="ChEBI" id="CHEBI:57856"/>
        <dbReference type="ChEBI" id="CHEBI:59789"/>
        <dbReference type="ChEBI" id="CHEBI:85452"/>
        <dbReference type="ChEBI" id="CHEBI:85454"/>
        <dbReference type="EC" id="2.1.1.37"/>
    </reaction>
</comment>
<keyword evidence="3 7" id="KW-0808">Transferase</keyword>
<evidence type="ECO:0000256" key="2">
    <source>
        <dbReference type="ARBA" id="ARBA00022603"/>
    </source>
</evidence>
<dbReference type="AlphaFoldDB" id="A0A495VCA8"/>
<dbReference type="EC" id="2.1.1.37" evidence="1"/>
<evidence type="ECO:0000256" key="5">
    <source>
        <dbReference type="ARBA" id="ARBA00022747"/>
    </source>
</evidence>
<keyword evidence="2 7" id="KW-0489">Methyltransferase</keyword>
<keyword evidence="4 7" id="KW-0949">S-adenosyl-L-methionine</keyword>
<sequence>MKIAGLFSGIGGLELPFHARGAEAALLCDIWDASRCVLEEHFPGVPLVDDIRNLDTLPAGVQVVTAGFPCTDLSQAGRTAGISGDASGLVSHVFRLLHGRDIEWLVLENVRNMLVLDRGRAMAYLVSELEALGFQWAYRLVDSRFSGVPQRRHRVLFAASRHHDPREVLFADEAGEPPAQTFREDAFGFYWTEGLSGLGWAQDAVPPLKGGSTIGIPSPPGVWIPGAAVGHKLVTPDINDAEALQGFDRGWTEPAMSGKKKGPRWKLVGNAVTVGVAEWLIDRLYQPGSVVIPGRELTDLERWPNAAFGRAGRRWLFDASAWPVRRTYQHLLDVLNPDALAPLSHRAAAGFLARTKRSTLTFHPDFLVDLEAHVAVKRAEADRAFGQRGSQAAA</sequence>
<dbReference type="GO" id="GO:0009307">
    <property type="term" value="P:DNA restriction-modification system"/>
    <property type="evidence" value="ECO:0007669"/>
    <property type="project" value="UniProtKB-KW"/>
</dbReference>
<dbReference type="InterPro" id="IPR001525">
    <property type="entry name" value="C5_MeTfrase"/>
</dbReference>
<dbReference type="Pfam" id="PF00145">
    <property type="entry name" value="DNA_methylase"/>
    <property type="match status" value="1"/>
</dbReference>
<dbReference type="EMBL" id="RBXL01000001">
    <property type="protein sequence ID" value="RKT47041.1"/>
    <property type="molecule type" value="Genomic_DNA"/>
</dbReference>
<dbReference type="PRINTS" id="PR00105">
    <property type="entry name" value="C5METTRFRASE"/>
</dbReference>
<evidence type="ECO:0000313" key="8">
    <source>
        <dbReference type="EMBL" id="RKT47041.1"/>
    </source>
</evidence>
<name>A0A495VCA8_9GAMM</name>
<dbReference type="InterPro" id="IPR029063">
    <property type="entry name" value="SAM-dependent_MTases_sf"/>
</dbReference>
<dbReference type="GO" id="GO:0032259">
    <property type="term" value="P:methylation"/>
    <property type="evidence" value="ECO:0007669"/>
    <property type="project" value="UniProtKB-KW"/>
</dbReference>
<comment type="similarity">
    <text evidence="7">Belongs to the class I-like SAM-binding methyltransferase superfamily. C5-methyltransferase family.</text>
</comment>
<reference evidence="8 9" key="1">
    <citation type="submission" date="2018-10" db="EMBL/GenBank/DDBJ databases">
        <title>Genomic Encyclopedia of Archaeal and Bacterial Type Strains, Phase II (KMG-II): from individual species to whole genera.</title>
        <authorList>
            <person name="Goeker M."/>
        </authorList>
    </citation>
    <scope>NUCLEOTIDE SEQUENCE [LARGE SCALE GENOMIC DNA]</scope>
    <source>
        <strain evidence="8 9">DSM 235</strain>
    </source>
</reference>
<evidence type="ECO:0000256" key="4">
    <source>
        <dbReference type="ARBA" id="ARBA00022691"/>
    </source>
</evidence>
<evidence type="ECO:0000256" key="3">
    <source>
        <dbReference type="ARBA" id="ARBA00022679"/>
    </source>
</evidence>
<dbReference type="GO" id="GO:0003886">
    <property type="term" value="F:DNA (cytosine-5-)-methyltransferase activity"/>
    <property type="evidence" value="ECO:0007669"/>
    <property type="project" value="UniProtKB-EC"/>
</dbReference>
<evidence type="ECO:0000256" key="7">
    <source>
        <dbReference type="PROSITE-ProRule" id="PRU01016"/>
    </source>
</evidence>
<organism evidence="8 9">
    <name type="scientific">Thiocapsa rosea</name>
    <dbReference type="NCBI Taxonomy" id="69360"/>
    <lineage>
        <taxon>Bacteria</taxon>
        <taxon>Pseudomonadati</taxon>
        <taxon>Pseudomonadota</taxon>
        <taxon>Gammaproteobacteria</taxon>
        <taxon>Chromatiales</taxon>
        <taxon>Chromatiaceae</taxon>
        <taxon>Thiocapsa</taxon>
    </lineage>
</organism>
<dbReference type="PANTHER" id="PTHR46098">
    <property type="entry name" value="TRNA (CYTOSINE(38)-C(5))-METHYLTRANSFERASE"/>
    <property type="match status" value="1"/>
</dbReference>
<dbReference type="Gene3D" id="3.40.50.150">
    <property type="entry name" value="Vaccinia Virus protein VP39"/>
    <property type="match status" value="1"/>
</dbReference>
<comment type="caution">
    <text evidence="8">The sequence shown here is derived from an EMBL/GenBank/DDBJ whole genome shotgun (WGS) entry which is preliminary data.</text>
</comment>
<evidence type="ECO:0000256" key="6">
    <source>
        <dbReference type="ARBA" id="ARBA00047422"/>
    </source>
</evidence>
<keyword evidence="9" id="KW-1185">Reference proteome</keyword>
<protein>
    <recommendedName>
        <fullName evidence="1">DNA (cytosine-5-)-methyltransferase</fullName>
        <ecNumber evidence="1">2.1.1.37</ecNumber>
    </recommendedName>
</protein>